<dbReference type="GO" id="GO:0048471">
    <property type="term" value="C:perinuclear region of cytoplasm"/>
    <property type="evidence" value="ECO:0007669"/>
    <property type="project" value="UniProtKB-SubCell"/>
</dbReference>
<dbReference type="PANTHER" id="PTHR45994:SF1">
    <property type="entry name" value="FI21225P1"/>
    <property type="match status" value="1"/>
</dbReference>
<dbReference type="OrthoDB" id="199930at2759"/>
<dbReference type="AlphaFoldDB" id="A0A553P333"/>
<dbReference type="GO" id="GO:0030018">
    <property type="term" value="C:Z disc"/>
    <property type="evidence" value="ECO:0007669"/>
    <property type="project" value="UniProtKB-SubCell"/>
</dbReference>
<dbReference type="Pfam" id="PF11701">
    <property type="entry name" value="UNC45-central"/>
    <property type="match status" value="1"/>
</dbReference>
<evidence type="ECO:0000313" key="14">
    <source>
        <dbReference type="EMBL" id="TRY72089.1"/>
    </source>
</evidence>
<dbReference type="PROSITE" id="PS50005">
    <property type="entry name" value="TPR"/>
    <property type="match status" value="3"/>
</dbReference>
<feature type="repeat" description="TPR" evidence="11">
    <location>
        <begin position="87"/>
        <end position="120"/>
    </location>
</feature>
<evidence type="ECO:0000256" key="4">
    <source>
        <dbReference type="ARBA" id="ARBA00020768"/>
    </source>
</evidence>
<keyword evidence="15" id="KW-1185">Reference proteome</keyword>
<dbReference type="SUPFAM" id="SSF48452">
    <property type="entry name" value="TPR-like"/>
    <property type="match status" value="1"/>
</dbReference>
<dbReference type="InterPro" id="IPR019734">
    <property type="entry name" value="TPR_rpt"/>
</dbReference>
<name>A0A553P333_TIGCA</name>
<dbReference type="STRING" id="6832.A0A553P333"/>
<evidence type="ECO:0000256" key="2">
    <source>
        <dbReference type="ARBA" id="ARBA00004216"/>
    </source>
</evidence>
<organism evidence="14 15">
    <name type="scientific">Tigriopus californicus</name>
    <name type="common">Marine copepod</name>
    <dbReference type="NCBI Taxonomy" id="6832"/>
    <lineage>
        <taxon>Eukaryota</taxon>
        <taxon>Metazoa</taxon>
        <taxon>Ecdysozoa</taxon>
        <taxon>Arthropoda</taxon>
        <taxon>Crustacea</taxon>
        <taxon>Multicrustacea</taxon>
        <taxon>Hexanauplia</taxon>
        <taxon>Copepoda</taxon>
        <taxon>Harpacticoida</taxon>
        <taxon>Harpacticidae</taxon>
        <taxon>Tigriopus</taxon>
    </lineage>
</organism>
<evidence type="ECO:0000256" key="8">
    <source>
        <dbReference type="ARBA" id="ARBA00022782"/>
    </source>
</evidence>
<dbReference type="SMART" id="SM00028">
    <property type="entry name" value="TPR"/>
    <property type="match status" value="3"/>
</dbReference>
<dbReference type="InterPro" id="IPR024660">
    <property type="entry name" value="UCS_central_dom"/>
</dbReference>
<evidence type="ECO:0000259" key="13">
    <source>
        <dbReference type="Pfam" id="PF11701"/>
    </source>
</evidence>
<accession>A0A553P333</accession>
<dbReference type="Proteomes" id="UP000318571">
    <property type="component" value="Chromosome 7"/>
</dbReference>
<dbReference type="InterPro" id="IPR011990">
    <property type="entry name" value="TPR-like_helical_dom_sf"/>
</dbReference>
<dbReference type="SMART" id="SM00185">
    <property type="entry name" value="ARM"/>
    <property type="match status" value="6"/>
</dbReference>
<keyword evidence="9 11" id="KW-0802">TPR repeat</keyword>
<evidence type="ECO:0000256" key="3">
    <source>
        <dbReference type="ARBA" id="ARBA00004556"/>
    </source>
</evidence>
<dbReference type="GO" id="GO:0007517">
    <property type="term" value="P:muscle organ development"/>
    <property type="evidence" value="ECO:0007669"/>
    <property type="project" value="UniProtKB-KW"/>
</dbReference>
<keyword evidence="8" id="KW-0221">Differentiation</keyword>
<evidence type="ECO:0000256" key="5">
    <source>
        <dbReference type="ARBA" id="ARBA00022473"/>
    </source>
</evidence>
<dbReference type="EMBL" id="VCGU01000008">
    <property type="protein sequence ID" value="TRY72089.1"/>
    <property type="molecule type" value="Genomic_DNA"/>
</dbReference>
<keyword evidence="5" id="KW-0217">Developmental protein</keyword>
<sequence length="975" mass="109117">MSPNPMPTPDKENPLSLKESGNTAFKDGNLDEALALYTQALRLTSKDHSSDQAVIFKNRAAVHLKNEDYQLAVDDCTQALALVPSDPKALYRRAQAYEALEQVDLAYQDAREVHRVDPKNRAIEPMLIKLHKAVSEKVTQMNQIGNKVKSMVEIVFDPSTEKEKRIKGADNLIYLAKERSGAEVLMKEGVVQKIASLMKVEKDPQIRLSLIRCVGELCKKSEDLCRPVLANCGIPFFLDILNTKDDETINAASYVIQMILDTLSDVKTAKKIRELRKNPRSLSSEGRKWCNTEEANRMERIKNSKELVSIFNVLVFNLTSRTITGHARDAIVELIMKNCKYDELNWAEMMLKTDGYERMMEIASEMTEYRHESSMEITDNSRAKAGVCLAFCYEAMYDDKRRNTCLEMVGNFVSEKLRDMKSESRIRCVTAITTLLQYAVELGQSQLTKEGVLPMIIHMAKLDNEYLEQLVASEAIIAAVAKKKDSNMIVSQGVEVLKQLYNSKNDHIKVRALVGLCKLGASAGHDASMRPFADGSTVKLGEACRRFLINPGKDRDLRRWAAEGLSFLTLDGDVKEKLCEDEEAIKALIELAKQGKYDVQYALVTLLVNLTNSYEKKEIMPEMLELAKFAKHHVPQDHELDDQDFIDKRIFALAHYGIVSALVALSKTDSNNIKELIARVLNAICKYSDLRGLVVQQGGTKALASLALEGNEKGKRHAAQALSRIGITQDPAIAFPGQRAVDIIRPICQLLNSEYEGLENFEALLALGNLASLNETTRSRMLKESEFASLIEGYMFEDHQLIRRAAVQCFTNLCQSPIQVKRCEGKNDKVKYAVLLCGDDEDVEVVQAASGALAMLTSQSEKCCKKIFESAQWSDCLLNLLANPDLNIVLRGVVIVKNMINAGKEVAEKIIETQAMDCMQAHIFKAKLDEGSYEPNQILQKIRVIAEEALESAHQLGLVKTQKEAEKDPKSDDES</sequence>
<keyword evidence="6" id="KW-0963">Cytoplasm</keyword>
<protein>
    <recommendedName>
        <fullName evidence="4">Protein unc-45 homolog B</fullName>
    </recommendedName>
</protein>
<dbReference type="InterPro" id="IPR016024">
    <property type="entry name" value="ARM-type_fold"/>
</dbReference>
<dbReference type="SUPFAM" id="SSF48371">
    <property type="entry name" value="ARM repeat"/>
    <property type="match status" value="3"/>
</dbReference>
<dbReference type="InterPro" id="IPR011989">
    <property type="entry name" value="ARM-like"/>
</dbReference>
<dbReference type="GO" id="GO:0030154">
    <property type="term" value="P:cell differentiation"/>
    <property type="evidence" value="ECO:0007669"/>
    <property type="project" value="UniProtKB-KW"/>
</dbReference>
<keyword evidence="10" id="KW-0143">Chaperone</keyword>
<comment type="subcellular location">
    <subcellularLocation>
        <location evidence="1">Cytoplasm</location>
        <location evidence="1">Myofibril</location>
        <location evidence="1">Sarcomere</location>
        <location evidence="1">A band</location>
    </subcellularLocation>
    <subcellularLocation>
        <location evidence="2">Cytoplasm</location>
        <location evidence="2">Myofibril</location>
        <location evidence="2">Sarcomere</location>
        <location evidence="2">Z line</location>
    </subcellularLocation>
    <subcellularLocation>
        <location evidence="3">Cytoplasm</location>
        <location evidence="3">Perinuclear region</location>
    </subcellularLocation>
</comment>
<feature type="domain" description="UNC-45/Cro1/She4 central" evidence="13">
    <location>
        <begin position="375"/>
        <end position="519"/>
    </location>
</feature>
<keyword evidence="7" id="KW-0517">Myogenesis</keyword>
<proteinExistence type="predicted"/>
<evidence type="ECO:0000256" key="12">
    <source>
        <dbReference type="SAM" id="MobiDB-lite"/>
    </source>
</evidence>
<dbReference type="Gene3D" id="1.25.40.10">
    <property type="entry name" value="Tetratricopeptide repeat domain"/>
    <property type="match status" value="1"/>
</dbReference>
<evidence type="ECO:0000256" key="7">
    <source>
        <dbReference type="ARBA" id="ARBA00022541"/>
    </source>
</evidence>
<dbReference type="Gene3D" id="1.25.10.10">
    <property type="entry name" value="Leucine-rich Repeat Variant"/>
    <property type="match status" value="2"/>
</dbReference>
<evidence type="ECO:0000256" key="1">
    <source>
        <dbReference type="ARBA" id="ARBA00004161"/>
    </source>
</evidence>
<feature type="repeat" description="TPR" evidence="11">
    <location>
        <begin position="53"/>
        <end position="86"/>
    </location>
</feature>
<evidence type="ECO:0000256" key="10">
    <source>
        <dbReference type="ARBA" id="ARBA00023186"/>
    </source>
</evidence>
<feature type="repeat" description="TPR" evidence="11">
    <location>
        <begin position="14"/>
        <end position="47"/>
    </location>
</feature>
<gene>
    <name evidence="14" type="ORF">TCAL_12367</name>
</gene>
<evidence type="ECO:0000256" key="9">
    <source>
        <dbReference type="ARBA" id="ARBA00022803"/>
    </source>
</evidence>
<feature type="region of interest" description="Disordered" evidence="12">
    <location>
        <begin position="1"/>
        <end position="21"/>
    </location>
</feature>
<comment type="caution">
    <text evidence="14">The sequence shown here is derived from an EMBL/GenBank/DDBJ whole genome shotgun (WGS) entry which is preliminary data.</text>
</comment>
<dbReference type="GO" id="GO:0031672">
    <property type="term" value="C:A band"/>
    <property type="evidence" value="ECO:0007669"/>
    <property type="project" value="UniProtKB-SubCell"/>
</dbReference>
<evidence type="ECO:0000256" key="6">
    <source>
        <dbReference type="ARBA" id="ARBA00022490"/>
    </source>
</evidence>
<dbReference type="GO" id="GO:0051879">
    <property type="term" value="F:Hsp90 protein binding"/>
    <property type="evidence" value="ECO:0007669"/>
    <property type="project" value="TreeGrafter"/>
</dbReference>
<dbReference type="PANTHER" id="PTHR45994">
    <property type="entry name" value="FI21225P1"/>
    <property type="match status" value="1"/>
</dbReference>
<evidence type="ECO:0000256" key="11">
    <source>
        <dbReference type="PROSITE-ProRule" id="PRU00339"/>
    </source>
</evidence>
<evidence type="ECO:0000313" key="15">
    <source>
        <dbReference type="Proteomes" id="UP000318571"/>
    </source>
</evidence>
<dbReference type="OMA" id="LDQKHED"/>
<reference evidence="14 15" key="1">
    <citation type="journal article" date="2018" name="Nat. Ecol. Evol.">
        <title>Genomic signatures of mitonuclear coevolution across populations of Tigriopus californicus.</title>
        <authorList>
            <person name="Barreto F.S."/>
            <person name="Watson E.T."/>
            <person name="Lima T.G."/>
            <person name="Willett C.S."/>
            <person name="Edmands S."/>
            <person name="Li W."/>
            <person name="Burton R.S."/>
        </authorList>
    </citation>
    <scope>NUCLEOTIDE SEQUENCE [LARGE SCALE GENOMIC DNA]</scope>
    <source>
        <strain evidence="14 15">San Diego</strain>
    </source>
</reference>
<dbReference type="InterPro" id="IPR000225">
    <property type="entry name" value="Armadillo"/>
</dbReference>